<protein>
    <submittedName>
        <fullName evidence="3">Centrosomal protein of 63 kDa-like</fullName>
    </submittedName>
</protein>
<evidence type="ECO:0000313" key="3">
    <source>
        <dbReference type="RefSeq" id="XP_031559232.1"/>
    </source>
</evidence>
<dbReference type="OrthoDB" id="5982456at2759"/>
<organism evidence="2 3">
    <name type="scientific">Actinia tenebrosa</name>
    <name type="common">Australian red waratah sea anemone</name>
    <dbReference type="NCBI Taxonomy" id="6105"/>
    <lineage>
        <taxon>Eukaryota</taxon>
        <taxon>Metazoa</taxon>
        <taxon>Cnidaria</taxon>
        <taxon>Anthozoa</taxon>
        <taxon>Hexacorallia</taxon>
        <taxon>Actiniaria</taxon>
        <taxon>Actiniidae</taxon>
        <taxon>Actinia</taxon>
    </lineage>
</organism>
<evidence type="ECO:0000256" key="1">
    <source>
        <dbReference type="SAM" id="Coils"/>
    </source>
</evidence>
<accession>A0A6P8I2V3</accession>
<dbReference type="RefSeq" id="XP_031559232.1">
    <property type="nucleotide sequence ID" value="XM_031703372.1"/>
</dbReference>
<dbReference type="InParanoid" id="A0A6P8I2V3"/>
<name>A0A6P8I2V3_ACTTE</name>
<sequence>MNTHSPPKLTRIIGLDSSKFTVCQPNQDKKGVHNEEKDEESEFSLPALAGEVADAQKLQALEITNRQEVLIGLKVAIQEKIEMVRAEISSLARKVCVTEEEVIACQNKCKVEQKDIEKLIALQRTLTCQIKSERQQLDNDKGKFNEYFNKMDAHRLLVEEYESSSDIRKEISSLEKETKKLKEEIIFFRNGQHQDTVGIAEEYEILKTEISHLKQTRKEMEKEMEHIKLQIKSEDERQAQLKKEIHLLQKRNHAQLTRLQRQLQEALGRSRHWNEEACKLETSIAQLREKIEE</sequence>
<gene>
    <name evidence="3" type="primary">LOC116295531</name>
</gene>
<dbReference type="KEGG" id="aten:116295531"/>
<proteinExistence type="predicted"/>
<dbReference type="AlphaFoldDB" id="A0A6P8I2V3"/>
<dbReference type="FunCoup" id="A0A6P8I2V3">
    <property type="interactions" value="87"/>
</dbReference>
<dbReference type="GeneID" id="116295531"/>
<dbReference type="Gene3D" id="1.10.287.1490">
    <property type="match status" value="1"/>
</dbReference>
<keyword evidence="1" id="KW-0175">Coiled coil</keyword>
<feature type="coiled-coil region" evidence="1">
    <location>
        <begin position="164"/>
        <end position="276"/>
    </location>
</feature>
<evidence type="ECO:0000313" key="2">
    <source>
        <dbReference type="Proteomes" id="UP000515163"/>
    </source>
</evidence>
<dbReference type="Proteomes" id="UP000515163">
    <property type="component" value="Unplaced"/>
</dbReference>
<reference evidence="3" key="1">
    <citation type="submission" date="2025-08" db="UniProtKB">
        <authorList>
            <consortium name="RefSeq"/>
        </authorList>
    </citation>
    <scope>IDENTIFICATION</scope>
    <source>
        <tissue evidence="3">Tentacle</tissue>
    </source>
</reference>
<keyword evidence="2" id="KW-1185">Reference proteome</keyword>